<name>A0A6T7UI79_9CHLO</name>
<sequence length="177" mass="20544">MGDTSELEDEVRKKLSIKEEDDVHIINPDELPDLSSDDDEATPIQVAQAAAPELTDEEILDKAAEYFWGETFSNQFEEFMTNKCDVFTDEEESKLEYTAIYQEYQELFDKCMTGYLESINVSGERFYAICQKVMNSTDEEDEQTKSLVNTMVTVADYDVFLQEMRRMGREKRGEEED</sequence>
<proteinExistence type="inferred from homology"/>
<evidence type="ECO:0000256" key="7">
    <source>
        <dbReference type="ARBA" id="ARBA00023069"/>
    </source>
</evidence>
<evidence type="ECO:0000256" key="5">
    <source>
        <dbReference type="ARBA" id="ARBA00022490"/>
    </source>
</evidence>
<evidence type="ECO:0000313" key="12">
    <source>
        <dbReference type="EMBL" id="CAD8650287.1"/>
    </source>
</evidence>
<reference evidence="11" key="1">
    <citation type="submission" date="2021-01" db="EMBL/GenBank/DDBJ databases">
        <authorList>
            <person name="Corre E."/>
            <person name="Pelletier E."/>
            <person name="Niang G."/>
            <person name="Scheremetjew M."/>
            <person name="Finn R."/>
            <person name="Kale V."/>
            <person name="Holt S."/>
            <person name="Cochrane G."/>
            <person name="Meng A."/>
            <person name="Brown T."/>
            <person name="Cohen L."/>
        </authorList>
    </citation>
    <scope>NUCLEOTIDE SEQUENCE</scope>
    <source>
        <strain evidence="11">CCMP722</strain>
    </source>
</reference>
<dbReference type="Pfam" id="PF11527">
    <property type="entry name" value="ARL2_Bind_BART"/>
    <property type="match status" value="1"/>
</dbReference>
<keyword evidence="6" id="KW-0175">Coiled coil</keyword>
<evidence type="ECO:0000313" key="11">
    <source>
        <dbReference type="EMBL" id="CAD8650285.1"/>
    </source>
</evidence>
<keyword evidence="5" id="KW-0963">Cytoplasm</keyword>
<keyword evidence="7" id="KW-0969">Cilium</keyword>
<dbReference type="AlphaFoldDB" id="A0A6T7UI79"/>
<dbReference type="GO" id="GO:0005930">
    <property type="term" value="C:axoneme"/>
    <property type="evidence" value="ECO:0007669"/>
    <property type="project" value="TreeGrafter"/>
</dbReference>
<evidence type="ECO:0000256" key="1">
    <source>
        <dbReference type="ARBA" id="ARBA00004138"/>
    </source>
</evidence>
<dbReference type="PANTHER" id="PTHR21532">
    <property type="entry name" value="PHOSPHODIESTERASE HL"/>
    <property type="match status" value="1"/>
</dbReference>
<keyword evidence="8" id="KW-0966">Cell projection</keyword>
<evidence type="ECO:0000313" key="13">
    <source>
        <dbReference type="EMBL" id="CAD8650289.1"/>
    </source>
</evidence>
<accession>A0A6T7UI79</accession>
<comment type="similarity">
    <text evidence="3">Belongs to the CFAP36 family.</text>
</comment>
<dbReference type="Gene3D" id="1.20.1520.10">
    <property type="entry name" value="ADP-ribosylation factor-like 2-binding protein, domain"/>
    <property type="match status" value="1"/>
</dbReference>
<feature type="domain" description="BART" evidence="10">
    <location>
        <begin position="56"/>
        <end position="171"/>
    </location>
</feature>
<organism evidence="11">
    <name type="scientific">Pyramimonas obovata</name>
    <dbReference type="NCBI Taxonomy" id="1411642"/>
    <lineage>
        <taxon>Eukaryota</taxon>
        <taxon>Viridiplantae</taxon>
        <taxon>Chlorophyta</taxon>
        <taxon>Pyramimonadophyceae</taxon>
        <taxon>Pyramimonadales</taxon>
        <taxon>Pyramimonadaceae</taxon>
        <taxon>Pyramimonas</taxon>
        <taxon>Pyramimonas incertae sedis</taxon>
    </lineage>
</organism>
<comment type="subcellular location">
    <subcellularLocation>
        <location evidence="1">Cell projection</location>
        <location evidence="1">Cilium</location>
    </subcellularLocation>
    <subcellularLocation>
        <location evidence="2">Cytoplasm</location>
    </subcellularLocation>
</comment>
<dbReference type="InterPro" id="IPR042541">
    <property type="entry name" value="BART_sf"/>
</dbReference>
<dbReference type="InterPro" id="IPR038888">
    <property type="entry name" value="CFAP36"/>
</dbReference>
<protein>
    <recommendedName>
        <fullName evidence="4">Cilia- and flagella-associated protein 36</fullName>
    </recommendedName>
    <alternativeName>
        <fullName evidence="9">Coiled-coil domain-containing protein 104</fullName>
    </alternativeName>
</protein>
<dbReference type="EMBL" id="HBFA01002935">
    <property type="protein sequence ID" value="CAD8650285.1"/>
    <property type="molecule type" value="Transcribed_RNA"/>
</dbReference>
<dbReference type="InterPro" id="IPR023379">
    <property type="entry name" value="BART_dom"/>
</dbReference>
<dbReference type="EMBL" id="HBFA01002936">
    <property type="protein sequence ID" value="CAD8650287.1"/>
    <property type="molecule type" value="Transcribed_RNA"/>
</dbReference>
<evidence type="ECO:0000256" key="9">
    <source>
        <dbReference type="ARBA" id="ARBA00031593"/>
    </source>
</evidence>
<dbReference type="GO" id="GO:0097546">
    <property type="term" value="C:ciliary base"/>
    <property type="evidence" value="ECO:0007669"/>
    <property type="project" value="TreeGrafter"/>
</dbReference>
<dbReference type="PANTHER" id="PTHR21532:SF0">
    <property type="entry name" value="CILIA- AND FLAGELLA-ASSOCIATED PROTEIN 36"/>
    <property type="match status" value="1"/>
</dbReference>
<evidence type="ECO:0000256" key="6">
    <source>
        <dbReference type="ARBA" id="ARBA00023054"/>
    </source>
</evidence>
<evidence type="ECO:0000259" key="10">
    <source>
        <dbReference type="Pfam" id="PF11527"/>
    </source>
</evidence>
<evidence type="ECO:0000256" key="2">
    <source>
        <dbReference type="ARBA" id="ARBA00004496"/>
    </source>
</evidence>
<dbReference type="EMBL" id="HBFA01002938">
    <property type="protein sequence ID" value="CAD8650289.1"/>
    <property type="molecule type" value="Transcribed_RNA"/>
</dbReference>
<evidence type="ECO:0000256" key="3">
    <source>
        <dbReference type="ARBA" id="ARBA00007460"/>
    </source>
</evidence>
<evidence type="ECO:0000256" key="8">
    <source>
        <dbReference type="ARBA" id="ARBA00023273"/>
    </source>
</evidence>
<evidence type="ECO:0000256" key="4">
    <source>
        <dbReference type="ARBA" id="ARBA00021815"/>
    </source>
</evidence>
<gene>
    <name evidence="11" type="ORF">POBO1169_LOCUS1461</name>
    <name evidence="12" type="ORF">POBO1169_LOCUS1462</name>
    <name evidence="13" type="ORF">POBO1169_LOCUS1463</name>
</gene>